<evidence type="ECO:0000313" key="1">
    <source>
        <dbReference type="EMBL" id="EYE92469.1"/>
    </source>
</evidence>
<accession>A0A017S783</accession>
<dbReference type="RefSeq" id="XP_040636157.1">
    <property type="nucleotide sequence ID" value="XM_040777880.1"/>
</dbReference>
<sequence>MSVEVRVPRAPYILIRQDRNNPPISIDPVRIAMYSSLSASHPSHLSQQALLERNNEPCTVSPVFRSAFFIPREPGNSSLRVDVVGIAEPTGGISGIPTKAFGRNSCWIPDFGRSRAVVEILQQGYLTIAVGGQLHIEQYIVVNRDRKAITV</sequence>
<name>A0A017S783_ASPRC</name>
<protein>
    <submittedName>
        <fullName evidence="1">Uncharacterized protein</fullName>
    </submittedName>
</protein>
<dbReference type="Proteomes" id="UP000019804">
    <property type="component" value="Unassembled WGS sequence"/>
</dbReference>
<dbReference type="HOGENOM" id="CLU_1731053_0_0_1"/>
<dbReference type="AlphaFoldDB" id="A0A017S783"/>
<dbReference type="GeneID" id="63693004"/>
<dbReference type="EMBL" id="KK088436">
    <property type="protein sequence ID" value="EYE92469.1"/>
    <property type="molecule type" value="Genomic_DNA"/>
</dbReference>
<organism evidence="1 2">
    <name type="scientific">Aspergillus ruber (strain CBS 135680)</name>
    <dbReference type="NCBI Taxonomy" id="1388766"/>
    <lineage>
        <taxon>Eukaryota</taxon>
        <taxon>Fungi</taxon>
        <taxon>Dikarya</taxon>
        <taxon>Ascomycota</taxon>
        <taxon>Pezizomycotina</taxon>
        <taxon>Eurotiomycetes</taxon>
        <taxon>Eurotiomycetidae</taxon>
        <taxon>Eurotiales</taxon>
        <taxon>Aspergillaceae</taxon>
        <taxon>Aspergillus</taxon>
        <taxon>Aspergillus subgen. Aspergillus</taxon>
    </lineage>
</organism>
<keyword evidence="2" id="KW-1185">Reference proteome</keyword>
<gene>
    <name evidence="1" type="ORF">EURHEDRAFT_182101</name>
</gene>
<proteinExistence type="predicted"/>
<reference evidence="2" key="1">
    <citation type="journal article" date="2014" name="Nat. Commun.">
        <title>Genomic adaptations of the halophilic Dead Sea filamentous fungus Eurotium rubrum.</title>
        <authorList>
            <person name="Kis-Papo T."/>
            <person name="Weig A.R."/>
            <person name="Riley R."/>
            <person name="Persoh D."/>
            <person name="Salamov A."/>
            <person name="Sun H."/>
            <person name="Lipzen A."/>
            <person name="Wasser S.P."/>
            <person name="Rambold G."/>
            <person name="Grigoriev I.V."/>
            <person name="Nevo E."/>
        </authorList>
    </citation>
    <scope>NUCLEOTIDE SEQUENCE [LARGE SCALE GENOMIC DNA]</scope>
    <source>
        <strain evidence="2">CBS 135680</strain>
    </source>
</reference>
<evidence type="ECO:0000313" key="2">
    <source>
        <dbReference type="Proteomes" id="UP000019804"/>
    </source>
</evidence>